<dbReference type="PANTHER" id="PTHR11863">
    <property type="entry name" value="STEROL DESATURASE"/>
    <property type="match status" value="1"/>
</dbReference>
<sequence>MAGFNISDEVLSAVVPNIVYWIYSWMYLALGTCPDYRLHPKEDQDTKNFVSKKAVIKNVLWQQLRQVVAFLLMYKVAGSNGDGAPSVANMSSFLVGCRQFFVAMVALDTYQYFLHRLMHQNKFLYRHLHSQHHRLVVPYTYGAIYNHPIEGFLFDIVGGILSYVVSGMSPRMSIYFYCFATIKNVDDHCGLLLPGNPWQFLSNSTAFHDFHHQHVGGKYNFSQPFFAFWDKLLGTYMPLSVEERADGGFQLKPRPAK</sequence>
<keyword evidence="5" id="KW-0472">Membrane</keyword>
<comment type="caution">
    <text evidence="7">The sequence shown here is derived from an EMBL/GenBank/DDBJ whole genome shotgun (WGS) entry which is preliminary data.</text>
</comment>
<evidence type="ECO:0000313" key="8">
    <source>
        <dbReference type="Proteomes" id="UP001396334"/>
    </source>
</evidence>
<organism evidence="7 8">
    <name type="scientific">Hibiscus sabdariffa</name>
    <name type="common">roselle</name>
    <dbReference type="NCBI Taxonomy" id="183260"/>
    <lineage>
        <taxon>Eukaryota</taxon>
        <taxon>Viridiplantae</taxon>
        <taxon>Streptophyta</taxon>
        <taxon>Embryophyta</taxon>
        <taxon>Tracheophyta</taxon>
        <taxon>Spermatophyta</taxon>
        <taxon>Magnoliopsida</taxon>
        <taxon>eudicotyledons</taxon>
        <taxon>Gunneridae</taxon>
        <taxon>Pentapetalae</taxon>
        <taxon>rosids</taxon>
        <taxon>malvids</taxon>
        <taxon>Malvales</taxon>
        <taxon>Malvaceae</taxon>
        <taxon>Malvoideae</taxon>
        <taxon>Hibiscus</taxon>
    </lineage>
</organism>
<proteinExistence type="inferred from homology"/>
<evidence type="ECO:0000256" key="4">
    <source>
        <dbReference type="ARBA" id="ARBA00022989"/>
    </source>
</evidence>
<evidence type="ECO:0000313" key="7">
    <source>
        <dbReference type="EMBL" id="KAK9008589.1"/>
    </source>
</evidence>
<dbReference type="EMBL" id="JBBPBN010000026">
    <property type="protein sequence ID" value="KAK9008589.1"/>
    <property type="molecule type" value="Genomic_DNA"/>
</dbReference>
<reference evidence="7 8" key="1">
    <citation type="journal article" date="2024" name="G3 (Bethesda)">
        <title>Genome assembly of Hibiscus sabdariffa L. provides insights into metabolisms of medicinal natural products.</title>
        <authorList>
            <person name="Kim T."/>
        </authorList>
    </citation>
    <scope>NUCLEOTIDE SEQUENCE [LARGE SCALE GENOMIC DNA]</scope>
    <source>
        <strain evidence="7">TK-2024</strain>
        <tissue evidence="7">Old leaves</tissue>
    </source>
</reference>
<comment type="subcellular location">
    <subcellularLocation>
        <location evidence="1">Membrane</location>
    </subcellularLocation>
</comment>
<gene>
    <name evidence="7" type="ORF">V6N11_075478</name>
</gene>
<name>A0ABR2R717_9ROSI</name>
<evidence type="ECO:0000256" key="3">
    <source>
        <dbReference type="ARBA" id="ARBA00022692"/>
    </source>
</evidence>
<evidence type="ECO:0000256" key="2">
    <source>
        <dbReference type="ARBA" id="ARBA00009324"/>
    </source>
</evidence>
<keyword evidence="8" id="KW-1185">Reference proteome</keyword>
<evidence type="ECO:0000256" key="5">
    <source>
        <dbReference type="ARBA" id="ARBA00023136"/>
    </source>
</evidence>
<keyword evidence="4" id="KW-1133">Transmembrane helix</keyword>
<evidence type="ECO:0000259" key="6">
    <source>
        <dbReference type="Pfam" id="PF04116"/>
    </source>
</evidence>
<dbReference type="Proteomes" id="UP001396334">
    <property type="component" value="Unassembled WGS sequence"/>
</dbReference>
<dbReference type="InterPro" id="IPR050307">
    <property type="entry name" value="Sterol_Desaturase_Related"/>
</dbReference>
<comment type="similarity">
    <text evidence="2">Belongs to the sterol desaturase family.</text>
</comment>
<accession>A0ABR2R717</accession>
<keyword evidence="3" id="KW-0812">Transmembrane</keyword>
<feature type="domain" description="Fatty acid hydroxylase" evidence="6">
    <location>
        <begin position="100"/>
        <end position="235"/>
    </location>
</feature>
<evidence type="ECO:0000256" key="1">
    <source>
        <dbReference type="ARBA" id="ARBA00004370"/>
    </source>
</evidence>
<dbReference type="Pfam" id="PF04116">
    <property type="entry name" value="FA_hydroxylase"/>
    <property type="match status" value="1"/>
</dbReference>
<protein>
    <recommendedName>
        <fullName evidence="6">Fatty acid hydroxylase domain-containing protein</fullName>
    </recommendedName>
</protein>
<dbReference type="InterPro" id="IPR006694">
    <property type="entry name" value="Fatty_acid_hydroxylase"/>
</dbReference>